<reference evidence="2 4" key="1">
    <citation type="submission" date="2015-01" db="EMBL/GenBank/DDBJ databases">
        <authorList>
            <person name="Guo J."/>
        </authorList>
    </citation>
    <scope>NUCLEOTIDE SEQUENCE [LARGE SCALE GENOMIC DNA]</scope>
    <source>
        <strain evidence="2 4">DSM 22147</strain>
    </source>
</reference>
<dbReference type="STRING" id="569857.TP70_05175"/>
<organism evidence="3 5">
    <name type="scientific">Staphylococcus microti</name>
    <dbReference type="NCBI Taxonomy" id="569857"/>
    <lineage>
        <taxon>Bacteria</taxon>
        <taxon>Bacillati</taxon>
        <taxon>Bacillota</taxon>
        <taxon>Bacilli</taxon>
        <taxon>Bacillales</taxon>
        <taxon>Staphylococcaceae</taxon>
        <taxon>Staphylococcus</taxon>
    </lineage>
</organism>
<evidence type="ECO:0000313" key="5">
    <source>
        <dbReference type="Proteomes" id="UP000254100"/>
    </source>
</evidence>
<dbReference type="EMBL" id="UHDT01000001">
    <property type="protein sequence ID" value="SUM58561.1"/>
    <property type="molecule type" value="Genomic_DNA"/>
</dbReference>
<evidence type="ECO:0000256" key="1">
    <source>
        <dbReference type="SAM" id="SignalP"/>
    </source>
</evidence>
<dbReference type="EMBL" id="JXWY01000033">
    <property type="protein sequence ID" value="KIX90870.1"/>
    <property type="molecule type" value="Genomic_DNA"/>
</dbReference>
<reference evidence="3 5" key="2">
    <citation type="submission" date="2018-06" db="EMBL/GenBank/DDBJ databases">
        <authorList>
            <consortium name="Pathogen Informatics"/>
            <person name="Doyle S."/>
        </authorList>
    </citation>
    <scope>NUCLEOTIDE SEQUENCE [LARGE SCALE GENOMIC DNA]</scope>
    <source>
        <strain evidence="3 5">NCTC13832</strain>
    </source>
</reference>
<dbReference type="AlphaFoldDB" id="A0A0D6XR07"/>
<dbReference type="Proteomes" id="UP000032366">
    <property type="component" value="Unassembled WGS sequence"/>
</dbReference>
<dbReference type="InterPro" id="IPR009343">
    <property type="entry name" value="DUF1002"/>
</dbReference>
<feature type="chain" id="PRO_5043119645" evidence="1">
    <location>
        <begin position="26"/>
        <end position="316"/>
    </location>
</feature>
<gene>
    <name evidence="3" type="ORF">NCTC13832_02315</name>
    <name evidence="2" type="ORF">TP70_05175</name>
</gene>
<protein>
    <submittedName>
        <fullName evidence="3">Extracellular protein</fullName>
    </submittedName>
</protein>
<keyword evidence="4" id="KW-1185">Reference proteome</keyword>
<feature type="signal peptide" evidence="1">
    <location>
        <begin position="1"/>
        <end position="25"/>
    </location>
</feature>
<evidence type="ECO:0000313" key="2">
    <source>
        <dbReference type="EMBL" id="KIX90870.1"/>
    </source>
</evidence>
<dbReference type="Pfam" id="PF06207">
    <property type="entry name" value="DUF1002"/>
    <property type="match status" value="1"/>
</dbReference>
<accession>A0A0D6XR07</accession>
<dbReference type="Proteomes" id="UP000254100">
    <property type="component" value="Unassembled WGS sequence"/>
</dbReference>
<dbReference type="RefSeq" id="WP_044360095.1">
    <property type="nucleotide sequence ID" value="NZ_JXWY01000033.1"/>
</dbReference>
<keyword evidence="1" id="KW-0732">Signal</keyword>
<evidence type="ECO:0000313" key="4">
    <source>
        <dbReference type="Proteomes" id="UP000032366"/>
    </source>
</evidence>
<evidence type="ECO:0000313" key="3">
    <source>
        <dbReference type="EMBL" id="SUM58561.1"/>
    </source>
</evidence>
<proteinExistence type="predicted"/>
<sequence length="316" mass="34942">MYKKLLISGVAASVLFAGVEHNVSAANEYKPKEEIFLQGADLNANQLAETKDALGVGNGTTTYQVTNTDVIRYTGTEYDYIHSSALIKPKRFTHGVDVEIETPENITRITKEQYMNAAITAGIQDATIRIASIDPVTGEGALTGIYKAYEAQGNSLNNEDIQNAHSEMNELARISENNANKDGYSDEALNEAIADMKAQIADAVASDQQINELTINNIVNQTLNESGLNNVLSNNEIAVIQNIMINVSQSDVMSQDPESYKKQANELRDSIQKQAGDKLEALKELDNEETRNFLQRLWDGLVDLVTRVWHWLVSFL</sequence>
<dbReference type="OrthoDB" id="9810153at2"/>
<name>A0A0D6XR07_9STAP</name>